<proteinExistence type="predicted"/>
<sequence length="164" mass="17624">MLGVLIISLGAAACSAQERNYEIPSAMCGTAVSSGFLEPLLPPGEEISTTHSDRTEGMERCLVHVDDEQVLTFNIEWWREGTSLAKFASVVPNIDPGDKETEDGQYIYSDTGAVGKVACPRPRKTDGDLFVAVRVDEPGSPDEAAVQKLIAAYAEEVAKSDECT</sequence>
<accession>A0A2M8LSY4</accession>
<gene>
    <name evidence="1" type="ORF">CUT44_25835</name>
</gene>
<evidence type="ECO:0008006" key="3">
    <source>
        <dbReference type="Google" id="ProtNLM"/>
    </source>
</evidence>
<dbReference type="Proteomes" id="UP000230407">
    <property type="component" value="Unassembled WGS sequence"/>
</dbReference>
<comment type="caution">
    <text evidence="1">The sequence shown here is derived from an EMBL/GenBank/DDBJ whole genome shotgun (WGS) entry which is preliminary data.</text>
</comment>
<dbReference type="AlphaFoldDB" id="A0A2M8LSY4"/>
<name>A0A2M8LSY4_9ACTN</name>
<protein>
    <recommendedName>
        <fullName evidence="3">DUF3558 domain-containing protein</fullName>
    </recommendedName>
</protein>
<evidence type="ECO:0000313" key="1">
    <source>
        <dbReference type="EMBL" id="PJE95073.1"/>
    </source>
</evidence>
<reference evidence="1 2" key="1">
    <citation type="submission" date="2017-11" db="EMBL/GenBank/DDBJ databases">
        <title>Streptomyces carmine sp. nov., a novel actinomycete isolated from Sophora alopecuroides in Xinjiang, China.</title>
        <authorList>
            <person name="Wang Y."/>
            <person name="Luo X."/>
            <person name="Wan C."/>
            <person name="Zhang L."/>
        </authorList>
    </citation>
    <scope>NUCLEOTIDE SEQUENCE [LARGE SCALE GENOMIC DNA]</scope>
    <source>
        <strain evidence="1 2">TRM SA0054</strain>
    </source>
</reference>
<evidence type="ECO:0000313" key="2">
    <source>
        <dbReference type="Proteomes" id="UP000230407"/>
    </source>
</evidence>
<keyword evidence="2" id="KW-1185">Reference proteome</keyword>
<dbReference type="EMBL" id="PGGW01000067">
    <property type="protein sequence ID" value="PJE95073.1"/>
    <property type="molecule type" value="Genomic_DNA"/>
</dbReference>
<organism evidence="1 2">
    <name type="scientific">Streptomyces carminius</name>
    <dbReference type="NCBI Taxonomy" id="2665496"/>
    <lineage>
        <taxon>Bacteria</taxon>
        <taxon>Bacillati</taxon>
        <taxon>Actinomycetota</taxon>
        <taxon>Actinomycetes</taxon>
        <taxon>Kitasatosporales</taxon>
        <taxon>Streptomycetaceae</taxon>
        <taxon>Streptomyces</taxon>
    </lineage>
</organism>